<accession>A0AAQ3S3Z7</accession>
<keyword evidence="4" id="KW-1185">Reference proteome</keyword>
<dbReference type="InterPro" id="IPR052588">
    <property type="entry name" value="Kelch_domain_protein"/>
</dbReference>
<name>A0AAQ3S3Z7_VIGMU</name>
<proteinExistence type="predicted"/>
<dbReference type="InterPro" id="IPR025183">
    <property type="entry name" value="DUF4110"/>
</dbReference>
<dbReference type="Proteomes" id="UP001374535">
    <property type="component" value="Chromosome 2"/>
</dbReference>
<dbReference type="Pfam" id="PF13422">
    <property type="entry name" value="DUF4110"/>
    <property type="match status" value="1"/>
</dbReference>
<evidence type="ECO:0000313" key="3">
    <source>
        <dbReference type="EMBL" id="WVZ18444.1"/>
    </source>
</evidence>
<protein>
    <recommendedName>
        <fullName evidence="2">DUF4110 domain-containing protein</fullName>
    </recommendedName>
</protein>
<feature type="domain" description="DUF4110" evidence="2">
    <location>
        <begin position="57"/>
        <end position="108"/>
    </location>
</feature>
<dbReference type="EMBL" id="CP144699">
    <property type="protein sequence ID" value="WVZ18444.1"/>
    <property type="molecule type" value="Genomic_DNA"/>
</dbReference>
<reference evidence="3 4" key="1">
    <citation type="journal article" date="2023" name="Life. Sci Alliance">
        <title>Evolutionary insights into 3D genome organization and epigenetic landscape of Vigna mungo.</title>
        <authorList>
            <person name="Junaid A."/>
            <person name="Singh B."/>
            <person name="Bhatia S."/>
        </authorList>
    </citation>
    <scope>NUCLEOTIDE SEQUENCE [LARGE SCALE GENOMIC DNA]</scope>
    <source>
        <strain evidence="3">Urdbean</strain>
    </source>
</reference>
<evidence type="ECO:0000256" key="1">
    <source>
        <dbReference type="SAM" id="MobiDB-lite"/>
    </source>
</evidence>
<dbReference type="AlphaFoldDB" id="A0AAQ3S3Z7"/>
<dbReference type="PANTHER" id="PTHR46063:SF1">
    <property type="entry name" value="KELCH DOMAIN-CONTAINING PROTEIN 4"/>
    <property type="match status" value="1"/>
</dbReference>
<sequence length="113" mass="12635">MLMNFGATNFLSFQKEMNSLLFSGSETHPSRFACLTAGAGSGMRLLLRVGILRLDDSTIRELRKDGFDLAEARYRELKPILDELALLEAEQKAEEAEGPETSAKKRGKKKTRN</sequence>
<evidence type="ECO:0000313" key="4">
    <source>
        <dbReference type="Proteomes" id="UP001374535"/>
    </source>
</evidence>
<organism evidence="3 4">
    <name type="scientific">Vigna mungo</name>
    <name type="common">Black gram</name>
    <name type="synonym">Phaseolus mungo</name>
    <dbReference type="NCBI Taxonomy" id="3915"/>
    <lineage>
        <taxon>Eukaryota</taxon>
        <taxon>Viridiplantae</taxon>
        <taxon>Streptophyta</taxon>
        <taxon>Embryophyta</taxon>
        <taxon>Tracheophyta</taxon>
        <taxon>Spermatophyta</taxon>
        <taxon>Magnoliopsida</taxon>
        <taxon>eudicotyledons</taxon>
        <taxon>Gunneridae</taxon>
        <taxon>Pentapetalae</taxon>
        <taxon>rosids</taxon>
        <taxon>fabids</taxon>
        <taxon>Fabales</taxon>
        <taxon>Fabaceae</taxon>
        <taxon>Papilionoideae</taxon>
        <taxon>50 kb inversion clade</taxon>
        <taxon>NPAAA clade</taxon>
        <taxon>indigoferoid/millettioid clade</taxon>
        <taxon>Phaseoleae</taxon>
        <taxon>Vigna</taxon>
    </lineage>
</organism>
<feature type="region of interest" description="Disordered" evidence="1">
    <location>
        <begin position="91"/>
        <end position="113"/>
    </location>
</feature>
<feature type="compositionally biased region" description="Basic residues" evidence="1">
    <location>
        <begin position="104"/>
        <end position="113"/>
    </location>
</feature>
<evidence type="ECO:0000259" key="2">
    <source>
        <dbReference type="Pfam" id="PF13422"/>
    </source>
</evidence>
<dbReference type="PANTHER" id="PTHR46063">
    <property type="entry name" value="KELCH DOMAIN-CONTAINING PROTEIN"/>
    <property type="match status" value="1"/>
</dbReference>
<gene>
    <name evidence="3" type="ORF">V8G54_005766</name>
</gene>